<dbReference type="OrthoDB" id="1078367at2759"/>
<evidence type="ECO:0000313" key="3">
    <source>
        <dbReference type="EMBL" id="KAJ5182575.1"/>
    </source>
</evidence>
<dbReference type="PROSITE" id="PS50935">
    <property type="entry name" value="SSB"/>
    <property type="match status" value="1"/>
</dbReference>
<gene>
    <name evidence="3" type="ORF">N7492_000191</name>
</gene>
<dbReference type="InterPro" id="IPR012340">
    <property type="entry name" value="NA-bd_OB-fold"/>
</dbReference>
<dbReference type="Proteomes" id="UP001146351">
    <property type="component" value="Unassembled WGS sequence"/>
</dbReference>
<dbReference type="InterPro" id="IPR000424">
    <property type="entry name" value="Primosome_PriB/ssb"/>
</dbReference>
<dbReference type="Gene3D" id="2.40.50.140">
    <property type="entry name" value="Nucleic acid-binding proteins"/>
    <property type="match status" value="1"/>
</dbReference>
<dbReference type="CDD" id="cd04496">
    <property type="entry name" value="SSB_OBF"/>
    <property type="match status" value="1"/>
</dbReference>
<dbReference type="PANTHER" id="PTHR10302">
    <property type="entry name" value="SINGLE-STRANDED DNA-BINDING PROTEIN"/>
    <property type="match status" value="1"/>
</dbReference>
<dbReference type="Pfam" id="PF00436">
    <property type="entry name" value="SSB"/>
    <property type="match status" value="1"/>
</dbReference>
<dbReference type="PANTHER" id="PTHR10302:SF0">
    <property type="entry name" value="SINGLE-STRANDED DNA-BINDING PROTEIN, MITOCHONDRIAL"/>
    <property type="match status" value="1"/>
</dbReference>
<evidence type="ECO:0000313" key="4">
    <source>
        <dbReference type="Proteomes" id="UP001146351"/>
    </source>
</evidence>
<dbReference type="GO" id="GO:0006264">
    <property type="term" value="P:mitochondrial DNA replication"/>
    <property type="evidence" value="ECO:0007669"/>
    <property type="project" value="TreeGrafter"/>
</dbReference>
<evidence type="ECO:0000256" key="1">
    <source>
        <dbReference type="ARBA" id="ARBA00023125"/>
    </source>
</evidence>
<evidence type="ECO:0000256" key="2">
    <source>
        <dbReference type="PROSITE-ProRule" id="PRU00252"/>
    </source>
</evidence>
<reference evidence="3" key="1">
    <citation type="submission" date="2022-11" db="EMBL/GenBank/DDBJ databases">
        <authorList>
            <person name="Petersen C."/>
        </authorList>
    </citation>
    <scope>NUCLEOTIDE SEQUENCE</scope>
    <source>
        <strain evidence="3">IBT 21917</strain>
    </source>
</reference>
<accession>A0A9W9LYS3</accession>
<keyword evidence="4" id="KW-1185">Reference proteome</keyword>
<protein>
    <recommendedName>
        <fullName evidence="5">SsDNA binding protein</fullName>
    </recommendedName>
</protein>
<dbReference type="GO" id="GO:0042645">
    <property type="term" value="C:mitochondrial nucleoid"/>
    <property type="evidence" value="ECO:0007669"/>
    <property type="project" value="TreeGrafter"/>
</dbReference>
<dbReference type="EMBL" id="JAPQKO010000001">
    <property type="protein sequence ID" value="KAJ5182575.1"/>
    <property type="molecule type" value="Genomic_DNA"/>
</dbReference>
<dbReference type="GO" id="GO:0003697">
    <property type="term" value="F:single-stranded DNA binding"/>
    <property type="evidence" value="ECO:0007669"/>
    <property type="project" value="InterPro"/>
</dbReference>
<sequence length="162" mass="17763">MSAFSSIRPSLRLATVANQAARGFSSTAQRSIARMIITGRLAAEPELHATSSGQEIVRYAVGTSHGKGDNRQTSWFRVTSFVPEGGQRDYILGLQKGTLVYLEGDASLRLYEDAEGKKQSNLSIVQRKPPSPSSISFVRLTRFILIGSLEVLRRPQPALTEQ</sequence>
<dbReference type="SUPFAM" id="SSF50249">
    <property type="entry name" value="Nucleic acid-binding proteins"/>
    <property type="match status" value="1"/>
</dbReference>
<comment type="caution">
    <text evidence="3">The sequence shown here is derived from an EMBL/GenBank/DDBJ whole genome shotgun (WGS) entry which is preliminary data.</text>
</comment>
<reference evidence="3" key="2">
    <citation type="journal article" date="2023" name="IMA Fungus">
        <title>Comparative genomic study of the Penicillium genus elucidates a diverse pangenome and 15 lateral gene transfer events.</title>
        <authorList>
            <person name="Petersen C."/>
            <person name="Sorensen T."/>
            <person name="Nielsen M.R."/>
            <person name="Sondergaard T.E."/>
            <person name="Sorensen J.L."/>
            <person name="Fitzpatrick D.A."/>
            <person name="Frisvad J.C."/>
            <person name="Nielsen K.L."/>
        </authorList>
    </citation>
    <scope>NUCLEOTIDE SEQUENCE</scope>
    <source>
        <strain evidence="3">IBT 21917</strain>
    </source>
</reference>
<dbReference type="InterPro" id="IPR011344">
    <property type="entry name" value="ssDNA-bd"/>
</dbReference>
<name>A0A9W9LYS3_9EURO</name>
<organism evidence="3 4">
    <name type="scientific">Penicillium capsulatum</name>
    <dbReference type="NCBI Taxonomy" id="69766"/>
    <lineage>
        <taxon>Eukaryota</taxon>
        <taxon>Fungi</taxon>
        <taxon>Dikarya</taxon>
        <taxon>Ascomycota</taxon>
        <taxon>Pezizomycotina</taxon>
        <taxon>Eurotiomycetes</taxon>
        <taxon>Eurotiomycetidae</taxon>
        <taxon>Eurotiales</taxon>
        <taxon>Aspergillaceae</taxon>
        <taxon>Penicillium</taxon>
    </lineage>
</organism>
<keyword evidence="1 2" id="KW-0238">DNA-binding</keyword>
<dbReference type="AlphaFoldDB" id="A0A9W9LYS3"/>
<evidence type="ECO:0008006" key="5">
    <source>
        <dbReference type="Google" id="ProtNLM"/>
    </source>
</evidence>
<proteinExistence type="predicted"/>